<organism evidence="2 3">
    <name type="scientific">Edaphochlamys debaryana</name>
    <dbReference type="NCBI Taxonomy" id="47281"/>
    <lineage>
        <taxon>Eukaryota</taxon>
        <taxon>Viridiplantae</taxon>
        <taxon>Chlorophyta</taxon>
        <taxon>core chlorophytes</taxon>
        <taxon>Chlorophyceae</taxon>
        <taxon>CS clade</taxon>
        <taxon>Chlamydomonadales</taxon>
        <taxon>Chlamydomonadales incertae sedis</taxon>
        <taxon>Edaphochlamys</taxon>
    </lineage>
</organism>
<comment type="caution">
    <text evidence="2">The sequence shown here is derived from an EMBL/GenBank/DDBJ whole genome shotgun (WGS) entry which is preliminary data.</text>
</comment>
<dbReference type="AlphaFoldDB" id="A0A835Y8X8"/>
<protein>
    <submittedName>
        <fullName evidence="2">Uncharacterized protein</fullName>
    </submittedName>
</protein>
<sequence>MATSLWLTGCARAGVLDWLRRHLRAIPGLVAAVTRPASSQVEVANAADACSAASFASVSVLALCVNAMKPRLMCAPAGADAWSDAMKDAGPFFHASFLTALSQALSSMADLAQHMELIRRRSALPDDGAPLETCVMACARLSWCVFSLVQCATPLWEHVTAHCRSGEAAAAPQRKLPELVTQLAAALRDSRLLAGVARAVQTYPGPHFLVLPGQRRRSRVELSWAAAAAIFAQTPDVLKMPQQLARELMILGMAAIKLRSIGSPTAERACTALGEALGHADVSALRLAMLETLWEQAGVGGAGADGDSGAGGSGAVAGEVTEVAWEELAEHHRHVLAASLGLWQHARLDLLPVPDEARLPSEPGVPPGLQLAQIGAKSAEALGRLSRGQGLGGAYPKRLLPTFESFFAVLGPGEPSLSPAEAALALESTAWVLAMAGEGLADGGTQDRGGTPREDLLHWLGMAVNQMWLASSRVGNAWQDAAGKAFDWYRDPRRADLMLRLRWAGLGTSLDRAVRLAFTATQRADAPDRQAATMLSGVPGSIAFSCEWLRHAGLGLEFLAPAEGDGREALGKAGGLVLTYAKRAAGLAHALEAAAAAGQLDPSAYLRQPPDQNPVSVLAALHPLHVRLRQQLGELAAAGRAGALAVELEAYGIQAASRLSARLAADAASLQPPLDQDRHESITRALFMCLGAMEDISAELGDPSAPARLLACQPHRMLAAACKLLCAPPPPAAAGGAGPGGVRQRGPAAREPAEPTGLAGTDAWASTWSSRLLAALLRCAYLLAVNPVLSARVRRWLHAREDGRSAGAPPVLAAEAEAASGTAAEAERGCLGQPWLGAMRVARLASQGSEGALGLLLLHSARRPEAGPGGSDAAFRRQAAAALVPLVRGEVGGWPAPPETVAAVETLARIPAAQLRNEAAAVLAAPLPSPLAVPPEGWRLTRVRLPGLRVLRRALRVLPVAQAVRRVQGAALLRARMPAGALTGGALGRVQGAGGGAAGGGRSHLRARAAVREAAVVRDSAATRG</sequence>
<accession>A0A835Y8X8</accession>
<keyword evidence="3" id="KW-1185">Reference proteome</keyword>
<feature type="region of interest" description="Disordered" evidence="1">
    <location>
        <begin position="733"/>
        <end position="761"/>
    </location>
</feature>
<evidence type="ECO:0000313" key="2">
    <source>
        <dbReference type="EMBL" id="KAG2497182.1"/>
    </source>
</evidence>
<evidence type="ECO:0000313" key="3">
    <source>
        <dbReference type="Proteomes" id="UP000612055"/>
    </source>
</evidence>
<gene>
    <name evidence="2" type="ORF">HYH03_004771</name>
</gene>
<evidence type="ECO:0000256" key="1">
    <source>
        <dbReference type="SAM" id="MobiDB-lite"/>
    </source>
</evidence>
<proteinExistence type="predicted"/>
<name>A0A835Y8X8_9CHLO</name>
<reference evidence="2" key="1">
    <citation type="journal article" date="2020" name="bioRxiv">
        <title>Comparative genomics of Chlamydomonas.</title>
        <authorList>
            <person name="Craig R.J."/>
            <person name="Hasan A.R."/>
            <person name="Ness R.W."/>
            <person name="Keightley P.D."/>
        </authorList>
    </citation>
    <scope>NUCLEOTIDE SEQUENCE</scope>
    <source>
        <strain evidence="2">CCAP 11/70</strain>
    </source>
</reference>
<dbReference type="Proteomes" id="UP000612055">
    <property type="component" value="Unassembled WGS sequence"/>
</dbReference>
<dbReference type="EMBL" id="JAEHOE010000015">
    <property type="protein sequence ID" value="KAG2497182.1"/>
    <property type="molecule type" value="Genomic_DNA"/>
</dbReference>